<dbReference type="Proteomes" id="UP000184526">
    <property type="component" value="Unassembled WGS sequence"/>
</dbReference>
<keyword evidence="1" id="KW-0175">Coiled coil</keyword>
<dbReference type="OrthoDB" id="1870898at2"/>
<gene>
    <name evidence="3" type="ORF">SAMN02745196_02206</name>
</gene>
<keyword evidence="4" id="KW-1185">Reference proteome</keyword>
<evidence type="ECO:0000256" key="1">
    <source>
        <dbReference type="SAM" id="Coils"/>
    </source>
</evidence>
<feature type="coiled-coil region" evidence="1">
    <location>
        <begin position="1366"/>
        <end position="1497"/>
    </location>
</feature>
<dbReference type="RefSeq" id="WP_072832070.1">
    <property type="nucleotide sequence ID" value="NZ_FQXP01000008.1"/>
</dbReference>
<protein>
    <submittedName>
        <fullName evidence="3">Uncharacterized protein</fullName>
    </submittedName>
</protein>
<name>A0A1M5XFP5_9CLOT</name>
<accession>A0A1M5XFP5</accession>
<feature type="coiled-coil region" evidence="1">
    <location>
        <begin position="1110"/>
        <end position="1150"/>
    </location>
</feature>
<feature type="region of interest" description="Disordered" evidence="2">
    <location>
        <begin position="1646"/>
        <end position="1674"/>
    </location>
</feature>
<evidence type="ECO:0000256" key="2">
    <source>
        <dbReference type="SAM" id="MobiDB-lite"/>
    </source>
</evidence>
<sequence>MKKIMRNLSLVFISVFLVVTLNINVKAAVNNDIQIKNVICDSNVDNKCDKVIKYGGNDSNVFIATTLNENGFLKTEVQFDVILNSENAEIIEAGDSYGIREDYKESYEGVENHNWSIEKNIEQEENSYTIKSLKINTGKMGFSGVSYEDAYVCWFKVKENSNITTKYLVIDTNRKNSTARISAESISLYNAENHLALYDNKGDAYSISTKSNNKSYIQTIDLKDSSINALAVKIEGNIKKEIGAQQSSDWLSSGENYVAINGSDPARLDISNLKDGNYFSQDLPLKKGTNVIEVMCKSKPSVMAETEKKYNGKTYVTPFFVKEDVKEGITSLKNIKQAMRRSVNYYNYVFIVNWNGDERREEKSSDTSLSVVEANEFVAKTNTEMGSYPVELKDGTVENPHRIALPTTEGESSKKILLGVTTGNPEATWELEDKSLQRGDRVGKYIAIEVKDFKDGDLLKINVKAANGDIKEHYFRIVRKSSSCNIKDLKIEGGTLKEEISSNNSLYHTEVGNSQRVNLKVIPEDGASLTVNGKAISAEKGLDIEKEDFGKIVTIEVTAQDGVSKKNHYINFEIEGENQFFKVSKDTIKNTEELLSGWNNRPENEKKDMASEGYWGVFKSVATGIPLEDATVFDVEDASFTQATTYGAVILELVMLGENPYDFKGVNYVKGLLDCEKEGGGFGPYANNIWALMGLKAAGAEIPQYLIETVKGQAQAETFDLDMRGWAFAAAAPYMTEMDIIENLNDLKNNQLKALNELQGKYCDEENMGLFLSNTMKSANTYTNGCVLSGIAANGVDPATFYEINYTNKDGKNIITNPLDAMKHLKSSDGKFYNTFNDVVNPGIVSNPGFTKDLIIGFGDIINGSNVWERYTLNISKVNELLNKSITQYNSMEEGTLKTKLGKAIDLLKEALSTNNEKVSGLGDEYWNLHEAMADIDYSLVNKPKVRMCTIKDTQEVDNVISLIEKIDEESYESYKEVLAAKEAYDSLGGSDSEKKLRLQGYVTNIDKLENAIEHFNLINKVVESINEIGEINFDNFTSKLEVTKKARELYDNLSIAQQKIIINYEKLQEAENIIKDFNEIKTVIDEIHNLGEIKELSQEQKVLDARKRYNTLTEKQKSYVNNYEKLEEAEKKIKELRETQKLIEKVNNDIELLKKPLEETSKNGEPTWDIWSSWTKFVSDLRITYGNIPEDRREDVVALADLEKAEKYIDELQIKDVMKVISMLPKVEEISSTDESGNKVINITKEQIKQIAEAKSKYDNLTDKQKQRINENKDYLPLVNNLKEVDEIAKKYEEYIEAYLKSYIDEVVKLYVELEKEPVNNKNLEYAKSILEKYDVTFKDSKTYLDNLVLEGIENKPNLKFKEIIEEIRVQVKNTEMDLKNAKNIEDMISKLPNKITVSNIKDTEINIENIDKEYNKLSESAKTYVSNYKVLDDTRKLVSQFKEDLEEANKVNMVFEEAKLEAEKDLKSEKIISLIKAAEKSYEAMSSSAKELLDNKLVKDVLSLKEQIKKEINLENKNNPLVSILEELPWDVKIKVDIIDNNSKEYGSLYDILKKEKDAELMNFISIKAYRVMEDGCTEEYIQDNEFTIRFKLENIENSEFYIAQFKENGELEYKLFTLEENEITFKTNKLGSIAVAKKEVKEEVNDKENNKEDNDSGSINKDDKENPKTNDGSNAKMLLLLSILSLVVILKYTKKRKVE</sequence>
<organism evidence="3 4">
    <name type="scientific">Clostridium collagenovorans DSM 3089</name>
    <dbReference type="NCBI Taxonomy" id="1121306"/>
    <lineage>
        <taxon>Bacteria</taxon>
        <taxon>Bacillati</taxon>
        <taxon>Bacillota</taxon>
        <taxon>Clostridia</taxon>
        <taxon>Eubacteriales</taxon>
        <taxon>Clostridiaceae</taxon>
        <taxon>Clostridium</taxon>
    </lineage>
</organism>
<evidence type="ECO:0000313" key="4">
    <source>
        <dbReference type="Proteomes" id="UP000184526"/>
    </source>
</evidence>
<dbReference type="STRING" id="1121306.SAMN02745196_02206"/>
<dbReference type="EMBL" id="FQXP01000008">
    <property type="protein sequence ID" value="SHH98559.1"/>
    <property type="molecule type" value="Genomic_DNA"/>
</dbReference>
<feature type="coiled-coil region" evidence="1">
    <location>
        <begin position="1245"/>
        <end position="1272"/>
    </location>
</feature>
<evidence type="ECO:0000313" key="3">
    <source>
        <dbReference type="EMBL" id="SHH98559.1"/>
    </source>
</evidence>
<reference evidence="3 4" key="1">
    <citation type="submission" date="2016-11" db="EMBL/GenBank/DDBJ databases">
        <authorList>
            <person name="Jaros S."/>
            <person name="Januszkiewicz K."/>
            <person name="Wedrychowicz H."/>
        </authorList>
    </citation>
    <scope>NUCLEOTIDE SEQUENCE [LARGE SCALE GENOMIC DNA]</scope>
    <source>
        <strain evidence="3 4">DSM 3089</strain>
    </source>
</reference>
<proteinExistence type="predicted"/>
<feature type="compositionally biased region" description="Basic and acidic residues" evidence="2">
    <location>
        <begin position="1646"/>
        <end position="1671"/>
    </location>
</feature>